<comment type="caution">
    <text evidence="9">The sequence shown here is derived from an EMBL/GenBank/DDBJ whole genome shotgun (WGS) entry which is preliminary data.</text>
</comment>
<proteinExistence type="inferred from homology"/>
<keyword evidence="6 7" id="KW-0472">Membrane</keyword>
<feature type="transmembrane region" description="Helical" evidence="8">
    <location>
        <begin position="105"/>
        <end position="127"/>
    </location>
</feature>
<evidence type="ECO:0000256" key="5">
    <source>
        <dbReference type="ARBA" id="ARBA00022989"/>
    </source>
</evidence>
<reference evidence="9 10" key="1">
    <citation type="submission" date="2023-05" db="EMBL/GenBank/DDBJ databases">
        <title>Novel species of genus Flectobacillus isolated from stream in China.</title>
        <authorList>
            <person name="Lu H."/>
        </authorList>
    </citation>
    <scope>NUCLEOTIDE SEQUENCE [LARGE SCALE GENOMIC DNA]</scope>
    <source>
        <strain evidence="9 10">KCTC 42575</strain>
    </source>
</reference>
<dbReference type="Proteomes" id="UP001236507">
    <property type="component" value="Unassembled WGS sequence"/>
</dbReference>
<dbReference type="EC" id="2.3.-.-" evidence="9"/>
<dbReference type="PANTHER" id="PTHR13285">
    <property type="entry name" value="ACYLTRANSFERASE"/>
    <property type="match status" value="1"/>
</dbReference>
<dbReference type="PANTHER" id="PTHR13285:SF18">
    <property type="entry name" value="PROTEIN-CYSTEINE N-PALMITOYLTRANSFERASE RASP"/>
    <property type="match status" value="1"/>
</dbReference>
<feature type="transmembrane region" description="Helical" evidence="8">
    <location>
        <begin position="74"/>
        <end position="93"/>
    </location>
</feature>
<dbReference type="GO" id="GO:0016746">
    <property type="term" value="F:acyltransferase activity"/>
    <property type="evidence" value="ECO:0007669"/>
    <property type="project" value="UniProtKB-KW"/>
</dbReference>
<dbReference type="InterPro" id="IPR028362">
    <property type="entry name" value="AlgI"/>
</dbReference>
<comment type="similarity">
    <text evidence="2 7">Belongs to the membrane-bound acyltransferase family.</text>
</comment>
<dbReference type="PIRSF" id="PIRSF500217">
    <property type="entry name" value="AlgI"/>
    <property type="match status" value="1"/>
</dbReference>
<evidence type="ECO:0000256" key="8">
    <source>
        <dbReference type="SAM" id="Phobius"/>
    </source>
</evidence>
<evidence type="ECO:0000256" key="6">
    <source>
        <dbReference type="ARBA" id="ARBA00023136"/>
    </source>
</evidence>
<keyword evidence="5 8" id="KW-1133">Transmembrane helix</keyword>
<gene>
    <name evidence="9" type="ORF">QM524_03885</name>
</gene>
<keyword evidence="10" id="KW-1185">Reference proteome</keyword>
<feature type="transmembrane region" description="Helical" evidence="8">
    <location>
        <begin position="395"/>
        <end position="413"/>
    </location>
</feature>
<evidence type="ECO:0000256" key="2">
    <source>
        <dbReference type="ARBA" id="ARBA00010323"/>
    </source>
</evidence>
<evidence type="ECO:0000256" key="4">
    <source>
        <dbReference type="ARBA" id="ARBA00022692"/>
    </source>
</evidence>
<evidence type="ECO:0000256" key="1">
    <source>
        <dbReference type="ARBA" id="ARBA00004651"/>
    </source>
</evidence>
<accession>A0ABT6Y450</accession>
<feature type="transmembrane region" description="Helical" evidence="8">
    <location>
        <begin position="38"/>
        <end position="62"/>
    </location>
</feature>
<feature type="transmembrane region" description="Helical" evidence="8">
    <location>
        <begin position="296"/>
        <end position="313"/>
    </location>
</feature>
<evidence type="ECO:0000313" key="9">
    <source>
        <dbReference type="EMBL" id="MDI9858347.1"/>
    </source>
</evidence>
<feature type="transmembrane region" description="Helical" evidence="8">
    <location>
        <begin position="7"/>
        <end position="26"/>
    </location>
</feature>
<organism evidence="9 10">
    <name type="scientific">Flectobacillus roseus</name>
    <dbReference type="NCBI Taxonomy" id="502259"/>
    <lineage>
        <taxon>Bacteria</taxon>
        <taxon>Pseudomonadati</taxon>
        <taxon>Bacteroidota</taxon>
        <taxon>Cytophagia</taxon>
        <taxon>Cytophagales</taxon>
        <taxon>Flectobacillaceae</taxon>
        <taxon>Flectobacillus</taxon>
    </lineage>
</organism>
<comment type="subcellular location">
    <subcellularLocation>
        <location evidence="1">Cell membrane</location>
        <topology evidence="1">Multi-pass membrane protein</topology>
    </subcellularLocation>
</comment>
<dbReference type="EMBL" id="JASHIF010000002">
    <property type="protein sequence ID" value="MDI9858347.1"/>
    <property type="molecule type" value="Genomic_DNA"/>
</dbReference>
<dbReference type="RefSeq" id="WP_283343583.1">
    <property type="nucleotide sequence ID" value="NZ_JASHIF010000002.1"/>
</dbReference>
<keyword evidence="7 9" id="KW-0012">Acyltransferase</keyword>
<name>A0ABT6Y450_9BACT</name>
<evidence type="ECO:0000313" key="10">
    <source>
        <dbReference type="Proteomes" id="UP001236507"/>
    </source>
</evidence>
<dbReference type="PIRSF" id="PIRSF016636">
    <property type="entry name" value="AlgI_DltB"/>
    <property type="match status" value="1"/>
</dbReference>
<dbReference type="InterPro" id="IPR051085">
    <property type="entry name" value="MB_O-acyltransferase"/>
</dbReference>
<evidence type="ECO:0000256" key="3">
    <source>
        <dbReference type="ARBA" id="ARBA00022475"/>
    </source>
</evidence>
<dbReference type="Pfam" id="PF03062">
    <property type="entry name" value="MBOAT"/>
    <property type="match status" value="1"/>
</dbReference>
<feature type="transmembrane region" description="Helical" evidence="8">
    <location>
        <begin position="351"/>
        <end position="369"/>
    </location>
</feature>
<feature type="transmembrane region" description="Helical" evidence="8">
    <location>
        <begin position="425"/>
        <end position="445"/>
    </location>
</feature>
<feature type="transmembrane region" description="Helical" evidence="8">
    <location>
        <begin position="319"/>
        <end position="339"/>
    </location>
</feature>
<protein>
    <submittedName>
        <fullName evidence="9">MBOAT family O-acyltransferase</fullName>
        <ecNumber evidence="9">2.3.-.-</ecNumber>
    </submittedName>
</protein>
<sequence>MPFNSIHFIYFFVVICPIYWLSRTNYKIQNIILLGGSLYFYAQVDLKLCLLWAFISLGTWLLGKAMETFQQRKAILTLGLFLIFSQLFIAKYYNWLLGDFSGALSIYKFASTIGLSYYTLAASSYLVDTYRKKISPVTNPVTLGAYLSFFPQLLSGPIPIAYKDLPQYCQSRIISITSVEEAIQQILWGIFKKVIVAGLLAKPVDYIFYNHSELGFIYLWLAIILYSFQVYMDFSGYSDMAWGIAKLLGIKINSNFNSPFISRTIDEFWRRWHLSLSAWLKEYIYLPLGGRGSSKWQYMVNIFIVFFMSGVWHGANANYILWGSFNGLLFVLAILIGWTREKNDIQYGVKGVFSMLLVFLSIAFTRVFFRSPDFVTALTYYQEMFKTSDFSMPDIGVVGLGLSILIVLIEWLQRKELHPADISKWSFPVRVGIYASVIGVIYWMWPTQNPTEYIYFKF</sequence>
<dbReference type="InterPro" id="IPR004299">
    <property type="entry name" value="MBOAT_fam"/>
</dbReference>
<evidence type="ECO:0000256" key="7">
    <source>
        <dbReference type="PIRNR" id="PIRNR016636"/>
    </source>
</evidence>
<keyword evidence="3 7" id="KW-1003">Cell membrane</keyword>
<keyword evidence="7 9" id="KW-0808">Transferase</keyword>
<dbReference type="InterPro" id="IPR024194">
    <property type="entry name" value="Ac/AlaTfrase_AlgI/DltB"/>
</dbReference>
<feature type="transmembrane region" description="Helical" evidence="8">
    <location>
        <begin position="215"/>
        <end position="232"/>
    </location>
</feature>
<keyword evidence="4 8" id="KW-0812">Transmembrane</keyword>